<dbReference type="InterPro" id="IPR029044">
    <property type="entry name" value="Nucleotide-diphossugar_trans"/>
</dbReference>
<keyword evidence="3" id="KW-1185">Reference proteome</keyword>
<evidence type="ECO:0000313" key="2">
    <source>
        <dbReference type="EMBL" id="GAA4993051.1"/>
    </source>
</evidence>
<sequence>MTATLPGRDQPPRASVLLRTFDSAATVAAVLDSVRAQTLPAEVVVVDSGSTDATLDLLRGRVERVVTMPRGSFTYGGALNLAAAAATTPVLVPLSSHCLLPHERWLEIAVGHVAAGAVAACGQTHDGDGTPLTGPFAADHAYVGARQHWGLSNTAAALDAGVWRRHRFDETLPASEDIEWTWRALADGGHLVVDPRLVVDGGHRRAAGARAYSGRLRREVLALAHLRPLPPYGLRDALLDWGRPRARDPFVTPARPFGRTRLLDVATRWSAGREAAGRDR</sequence>
<dbReference type="SUPFAM" id="SSF53448">
    <property type="entry name" value="Nucleotide-diphospho-sugar transferases"/>
    <property type="match status" value="1"/>
</dbReference>
<evidence type="ECO:0000259" key="1">
    <source>
        <dbReference type="Pfam" id="PF00535"/>
    </source>
</evidence>
<dbReference type="EMBL" id="BAABIL010000570">
    <property type="protein sequence ID" value="GAA4993051.1"/>
    <property type="molecule type" value="Genomic_DNA"/>
</dbReference>
<name>A0ABP9IAD5_9ACTN</name>
<dbReference type="Gene3D" id="3.90.550.10">
    <property type="entry name" value="Spore Coat Polysaccharide Biosynthesis Protein SpsA, Chain A"/>
    <property type="match status" value="1"/>
</dbReference>
<dbReference type="PANTHER" id="PTHR43685:SF13">
    <property type="entry name" value="O ANTIGEN BIOSYNTHESIS RHAMNOSYLTRANSFERASE RFBN"/>
    <property type="match status" value="1"/>
</dbReference>
<dbReference type="InterPro" id="IPR001173">
    <property type="entry name" value="Glyco_trans_2-like"/>
</dbReference>
<evidence type="ECO:0000313" key="3">
    <source>
        <dbReference type="Proteomes" id="UP001501195"/>
    </source>
</evidence>
<dbReference type="RefSeq" id="WP_345713647.1">
    <property type="nucleotide sequence ID" value="NZ_BAABIL010000570.1"/>
</dbReference>
<dbReference type="InterPro" id="IPR050834">
    <property type="entry name" value="Glycosyltransf_2"/>
</dbReference>
<accession>A0ABP9IAD5</accession>
<proteinExistence type="predicted"/>
<feature type="domain" description="Glycosyltransferase 2-like" evidence="1">
    <location>
        <begin position="15"/>
        <end position="130"/>
    </location>
</feature>
<dbReference type="Proteomes" id="UP001501195">
    <property type="component" value="Unassembled WGS sequence"/>
</dbReference>
<organism evidence="2 3">
    <name type="scientific">Kineococcus glutinatus</name>
    <dbReference type="NCBI Taxonomy" id="1070872"/>
    <lineage>
        <taxon>Bacteria</taxon>
        <taxon>Bacillati</taxon>
        <taxon>Actinomycetota</taxon>
        <taxon>Actinomycetes</taxon>
        <taxon>Kineosporiales</taxon>
        <taxon>Kineosporiaceae</taxon>
        <taxon>Kineococcus</taxon>
    </lineage>
</organism>
<dbReference type="PANTHER" id="PTHR43685">
    <property type="entry name" value="GLYCOSYLTRANSFERASE"/>
    <property type="match status" value="1"/>
</dbReference>
<comment type="caution">
    <text evidence="2">The sequence shown here is derived from an EMBL/GenBank/DDBJ whole genome shotgun (WGS) entry which is preliminary data.</text>
</comment>
<protein>
    <submittedName>
        <fullName evidence="2">Glycosyltransferase</fullName>
    </submittedName>
</protein>
<gene>
    <name evidence="2" type="ORF">GCM10023225_31090</name>
</gene>
<dbReference type="Pfam" id="PF00535">
    <property type="entry name" value="Glycos_transf_2"/>
    <property type="match status" value="1"/>
</dbReference>
<reference evidence="3" key="1">
    <citation type="journal article" date="2019" name="Int. J. Syst. Evol. Microbiol.">
        <title>The Global Catalogue of Microorganisms (GCM) 10K type strain sequencing project: providing services to taxonomists for standard genome sequencing and annotation.</title>
        <authorList>
            <consortium name="The Broad Institute Genomics Platform"/>
            <consortium name="The Broad Institute Genome Sequencing Center for Infectious Disease"/>
            <person name="Wu L."/>
            <person name="Ma J."/>
        </authorList>
    </citation>
    <scope>NUCLEOTIDE SEQUENCE [LARGE SCALE GENOMIC DNA]</scope>
    <source>
        <strain evidence="3">JCM 18126</strain>
    </source>
</reference>